<evidence type="ECO:0000256" key="3">
    <source>
        <dbReference type="ARBA" id="ARBA00023125"/>
    </source>
</evidence>
<dbReference type="InterPro" id="IPR036390">
    <property type="entry name" value="WH_DNA-bd_sf"/>
</dbReference>
<keyword evidence="4" id="KW-0804">Transcription</keyword>
<accession>A0ABW9GZW4</accession>
<dbReference type="Gene3D" id="3.40.190.290">
    <property type="match status" value="1"/>
</dbReference>
<dbReference type="InterPro" id="IPR050950">
    <property type="entry name" value="HTH-type_LysR_regulators"/>
</dbReference>
<dbReference type="SUPFAM" id="SSF53850">
    <property type="entry name" value="Periplasmic binding protein-like II"/>
    <property type="match status" value="1"/>
</dbReference>
<organism evidence="6 7">
    <name type="scientific">Peptococcus simiae</name>
    <dbReference type="NCBI Taxonomy" id="1643805"/>
    <lineage>
        <taxon>Bacteria</taxon>
        <taxon>Bacillati</taxon>
        <taxon>Bacillota</taxon>
        <taxon>Clostridia</taxon>
        <taxon>Eubacteriales</taxon>
        <taxon>Peptococcaceae</taxon>
        <taxon>Peptococcus</taxon>
    </lineage>
</organism>
<evidence type="ECO:0000313" key="6">
    <source>
        <dbReference type="EMBL" id="MFM9413837.1"/>
    </source>
</evidence>
<dbReference type="PROSITE" id="PS50931">
    <property type="entry name" value="HTH_LYSR"/>
    <property type="match status" value="1"/>
</dbReference>
<gene>
    <name evidence="6" type="ORF">ACKQTC_05620</name>
</gene>
<evidence type="ECO:0000259" key="5">
    <source>
        <dbReference type="PROSITE" id="PS50931"/>
    </source>
</evidence>
<evidence type="ECO:0000256" key="1">
    <source>
        <dbReference type="ARBA" id="ARBA00009437"/>
    </source>
</evidence>
<sequence>MDKNLSKYMALLKTVDTGSFTRAAEALNYSQSGISRMIADLEKEWQVYLLDRTTAPLSLTPEGQQLLPYVKALIADYDDLQDEVQRLHGVESGHIRIGTFTSVAIHWLPALIQRFQADYPGIDYEIMLGDYPEVEQWLNEGSVDCGFLRLPYEGNFDYIPLGHDHLIAVLPPDHPLSKGETVSLKAMSQEPLLLWQKEGKTSEVTVLFEANGLTPNIRFTTYDDYVIMAMVESGIGVSIMPQLVLERSPYQLVTRELDTTLTRQIVLATKASRRQSPAVERFISYLQAAQEGLGEETPTAKP</sequence>
<dbReference type="InterPro" id="IPR005119">
    <property type="entry name" value="LysR_subst-bd"/>
</dbReference>
<reference evidence="6 7" key="1">
    <citation type="journal article" date="2016" name="Int. J. Syst. Evol. Microbiol.">
        <title>Peptococcus simiae sp. nov., isolated from rhesus macaque faeces and emended description of the genus Peptococcus.</title>
        <authorList>
            <person name="Shkoporov A.N."/>
            <person name="Efimov B.A."/>
            <person name="Kondova I."/>
            <person name="Ouwerling B."/>
            <person name="Chaplin A.V."/>
            <person name="Shcherbakova V.A."/>
            <person name="Langermans J.A.M."/>
        </authorList>
    </citation>
    <scope>NUCLEOTIDE SEQUENCE [LARGE SCALE GENOMIC DNA]</scope>
    <source>
        <strain evidence="6 7">M108</strain>
    </source>
</reference>
<dbReference type="Pfam" id="PF00126">
    <property type="entry name" value="HTH_1"/>
    <property type="match status" value="1"/>
</dbReference>
<dbReference type="InterPro" id="IPR036388">
    <property type="entry name" value="WH-like_DNA-bd_sf"/>
</dbReference>
<evidence type="ECO:0000256" key="4">
    <source>
        <dbReference type="ARBA" id="ARBA00023163"/>
    </source>
</evidence>
<evidence type="ECO:0000313" key="7">
    <source>
        <dbReference type="Proteomes" id="UP001631949"/>
    </source>
</evidence>
<dbReference type="EMBL" id="JBJUVG010000006">
    <property type="protein sequence ID" value="MFM9413837.1"/>
    <property type="molecule type" value="Genomic_DNA"/>
</dbReference>
<dbReference type="PANTHER" id="PTHR30419">
    <property type="entry name" value="HTH-TYPE TRANSCRIPTIONAL REGULATOR YBHD"/>
    <property type="match status" value="1"/>
</dbReference>
<dbReference type="PANTHER" id="PTHR30419:SF28">
    <property type="entry name" value="HTH-TYPE TRANSCRIPTIONAL REGULATOR BSDA"/>
    <property type="match status" value="1"/>
</dbReference>
<dbReference type="RefSeq" id="WP_408977450.1">
    <property type="nucleotide sequence ID" value="NZ_JBJUVG010000006.1"/>
</dbReference>
<evidence type="ECO:0000256" key="2">
    <source>
        <dbReference type="ARBA" id="ARBA00023015"/>
    </source>
</evidence>
<dbReference type="Gene3D" id="1.10.10.10">
    <property type="entry name" value="Winged helix-like DNA-binding domain superfamily/Winged helix DNA-binding domain"/>
    <property type="match status" value="1"/>
</dbReference>
<proteinExistence type="inferred from homology"/>
<comment type="caution">
    <text evidence="6">The sequence shown here is derived from an EMBL/GenBank/DDBJ whole genome shotgun (WGS) entry which is preliminary data.</text>
</comment>
<keyword evidence="2" id="KW-0805">Transcription regulation</keyword>
<keyword evidence="3" id="KW-0238">DNA-binding</keyword>
<dbReference type="PRINTS" id="PR00039">
    <property type="entry name" value="HTHLYSR"/>
</dbReference>
<dbReference type="Proteomes" id="UP001631949">
    <property type="component" value="Unassembled WGS sequence"/>
</dbReference>
<comment type="similarity">
    <text evidence="1">Belongs to the LysR transcriptional regulatory family.</text>
</comment>
<dbReference type="Pfam" id="PF03466">
    <property type="entry name" value="LysR_substrate"/>
    <property type="match status" value="1"/>
</dbReference>
<dbReference type="InterPro" id="IPR000847">
    <property type="entry name" value="LysR_HTH_N"/>
</dbReference>
<keyword evidence="7" id="KW-1185">Reference proteome</keyword>
<name>A0ABW9GZW4_9FIRM</name>
<feature type="domain" description="HTH lysR-type" evidence="5">
    <location>
        <begin position="9"/>
        <end position="60"/>
    </location>
</feature>
<dbReference type="CDD" id="cd05466">
    <property type="entry name" value="PBP2_LTTR_substrate"/>
    <property type="match status" value="1"/>
</dbReference>
<dbReference type="SUPFAM" id="SSF46785">
    <property type="entry name" value="Winged helix' DNA-binding domain"/>
    <property type="match status" value="1"/>
</dbReference>
<protein>
    <submittedName>
        <fullName evidence="6">LysR family transcriptional regulator</fullName>
    </submittedName>
</protein>